<sequence length="65" mass="7159">MLIGKLARHRRSKLSVTLADCKKGRAGANALSGKLFHDKTNIAEFGQKECAIFPTEEKGGQNRLF</sequence>
<proteinExistence type="predicted"/>
<protein>
    <submittedName>
        <fullName evidence="1">Uncharacterized protein</fullName>
    </submittedName>
</protein>
<dbReference type="Proteomes" id="UP000555546">
    <property type="component" value="Unassembled WGS sequence"/>
</dbReference>
<organism evidence="1 2">
    <name type="scientific">Brucella daejeonensis</name>
    <dbReference type="NCBI Taxonomy" id="659015"/>
    <lineage>
        <taxon>Bacteria</taxon>
        <taxon>Pseudomonadati</taxon>
        <taxon>Pseudomonadota</taxon>
        <taxon>Alphaproteobacteria</taxon>
        <taxon>Hyphomicrobiales</taxon>
        <taxon>Brucellaceae</taxon>
        <taxon>Brucella/Ochrobactrum group</taxon>
        <taxon>Brucella</taxon>
    </lineage>
</organism>
<reference evidence="1 2" key="1">
    <citation type="submission" date="2020-08" db="EMBL/GenBank/DDBJ databases">
        <title>Genomic Encyclopedia of Type Strains, Phase IV (KMG-IV): sequencing the most valuable type-strain genomes for metagenomic binning, comparative biology and taxonomic classification.</title>
        <authorList>
            <person name="Goeker M."/>
        </authorList>
    </citation>
    <scope>NUCLEOTIDE SEQUENCE [LARGE SCALE GENOMIC DNA]</scope>
    <source>
        <strain evidence="1 2">DSM 26944</strain>
    </source>
</reference>
<evidence type="ECO:0000313" key="1">
    <source>
        <dbReference type="EMBL" id="MBB5702614.1"/>
    </source>
</evidence>
<dbReference type="RefSeq" id="WP_183652750.1">
    <property type="nucleotide sequence ID" value="NZ_JACIJG010000008.1"/>
</dbReference>
<gene>
    <name evidence="1" type="ORF">FHS76_002498</name>
</gene>
<name>A0A7W9ELR1_9HYPH</name>
<accession>A0A7W9ELR1</accession>
<dbReference type="AlphaFoldDB" id="A0A7W9ELR1"/>
<comment type="caution">
    <text evidence="1">The sequence shown here is derived from an EMBL/GenBank/DDBJ whole genome shotgun (WGS) entry which is preliminary data.</text>
</comment>
<keyword evidence="2" id="KW-1185">Reference proteome</keyword>
<dbReference type="EMBL" id="JACIJG010000008">
    <property type="protein sequence ID" value="MBB5702614.1"/>
    <property type="molecule type" value="Genomic_DNA"/>
</dbReference>
<evidence type="ECO:0000313" key="2">
    <source>
        <dbReference type="Proteomes" id="UP000555546"/>
    </source>
</evidence>